<keyword evidence="11" id="KW-1185">Reference proteome</keyword>
<evidence type="ECO:0000313" key="10">
    <source>
        <dbReference type="EMBL" id="OOF58160.1"/>
    </source>
</evidence>
<feature type="active site" description="Proton donor/acceptor" evidence="7">
    <location>
        <position position="383"/>
    </location>
</feature>
<evidence type="ECO:0000256" key="4">
    <source>
        <dbReference type="ARBA" id="ARBA00022960"/>
    </source>
</evidence>
<evidence type="ECO:0000256" key="1">
    <source>
        <dbReference type="ARBA" id="ARBA00004752"/>
    </source>
</evidence>
<feature type="chain" id="PRO_5012414862" evidence="8">
    <location>
        <begin position="26"/>
        <end position="490"/>
    </location>
</feature>
<feature type="active site" description="Nucleophile" evidence="7">
    <location>
        <position position="402"/>
    </location>
</feature>
<proteinExistence type="inferred from homology"/>
<feature type="signal peptide" evidence="8">
    <location>
        <begin position="1"/>
        <end position="25"/>
    </location>
</feature>
<evidence type="ECO:0000256" key="5">
    <source>
        <dbReference type="ARBA" id="ARBA00022984"/>
    </source>
</evidence>
<keyword evidence="6 7" id="KW-0961">Cell wall biogenesis/degradation</keyword>
<keyword evidence="3" id="KW-0808">Transferase</keyword>
<dbReference type="Proteomes" id="UP000188602">
    <property type="component" value="Unassembled WGS sequence"/>
</dbReference>
<dbReference type="GO" id="GO:0004180">
    <property type="term" value="F:carboxypeptidase activity"/>
    <property type="evidence" value="ECO:0007669"/>
    <property type="project" value="UniProtKB-ARBA"/>
</dbReference>
<dbReference type="PANTHER" id="PTHR41533">
    <property type="entry name" value="L,D-TRANSPEPTIDASE HI_1667-RELATED"/>
    <property type="match status" value="1"/>
</dbReference>
<evidence type="ECO:0000256" key="8">
    <source>
        <dbReference type="SAM" id="SignalP"/>
    </source>
</evidence>
<dbReference type="AlphaFoldDB" id="A0A1V3JMX1"/>
<keyword evidence="8" id="KW-0732">Signal</keyword>
<evidence type="ECO:0000313" key="11">
    <source>
        <dbReference type="Proteomes" id="UP000188602"/>
    </source>
</evidence>
<dbReference type="InterPro" id="IPR045380">
    <property type="entry name" value="LD_TPept_scaffold_dom"/>
</dbReference>
<evidence type="ECO:0000259" key="9">
    <source>
        <dbReference type="PROSITE" id="PS52029"/>
    </source>
</evidence>
<dbReference type="PROSITE" id="PS52029">
    <property type="entry name" value="LD_TPASE"/>
    <property type="match status" value="1"/>
</dbReference>
<comment type="similarity">
    <text evidence="2">Belongs to the YkuD family.</text>
</comment>
<keyword evidence="4 7" id="KW-0133">Cell shape</keyword>
<reference evidence="10 11" key="1">
    <citation type="submission" date="2016-10" db="EMBL/GenBank/DDBJ databases">
        <title>Rodentibacter gen. nov. and new species.</title>
        <authorList>
            <person name="Christensen H."/>
        </authorList>
    </citation>
    <scope>NUCLEOTIDE SEQUENCE [LARGE SCALE GENOMIC DNA]</scope>
    <source>
        <strain evidence="10 11">Ac151</strain>
    </source>
</reference>
<feature type="domain" description="L,D-TPase catalytic" evidence="9">
    <location>
        <begin position="253"/>
        <end position="432"/>
    </location>
</feature>
<dbReference type="GO" id="GO:0071555">
    <property type="term" value="P:cell wall organization"/>
    <property type="evidence" value="ECO:0007669"/>
    <property type="project" value="UniProtKB-UniRule"/>
</dbReference>
<accession>A0A1V3JMX1</accession>
<sequence>MLKGGIKLSALVLSLSMINSGCALADWAKQASGESAPTTIDMSKLSPEERAKLEAEIKEDQARLAAEKQAMLEMSLTHEIGEQHLQFKPLLAKLYAENKYALLWQDKSAEKQFLREYAAMVASGISKRSAQSLENLSRAEQTGGLTYDVLLSDAFLDYIYYSTNVNQQAQRWLYGSGSYKPQAPSNEQIQQWISAVKNNDVLAYVKGLSTNNSHYRQTIQALPSMISASGLTPTGKKLAINAQRLRVIPDFHNGIFVNIPSYQLQYYRDGHLALESRVIVGKDERRTPVMYSKLSNVVVNPPWNAPTRLVNEDIVPKLKRDPGYAAAHNYSILDSKGNKIDPYSINWNSIGKHFPYRIRQAAGDSALGNYKFNMPSSDAIYLHDTPNHNLFSRKDRALSSGCVRVEKSSQLASILLKEAGWSEERKKNVLASKKTTSANIRSENPVFLYYVTAWVDNGQTKVLPDIYKYDTAISGGSEINWSTVKKYLSY</sequence>
<protein>
    <submittedName>
        <fullName evidence="10">L,D-transpeptidase</fullName>
    </submittedName>
</protein>
<dbReference type="InterPro" id="IPR005490">
    <property type="entry name" value="LD_TPept_cat_dom"/>
</dbReference>
<dbReference type="GO" id="GO:0016740">
    <property type="term" value="F:transferase activity"/>
    <property type="evidence" value="ECO:0007669"/>
    <property type="project" value="UniProtKB-KW"/>
</dbReference>
<dbReference type="Gene3D" id="2.40.440.10">
    <property type="entry name" value="L,D-transpeptidase catalytic domain-like"/>
    <property type="match status" value="1"/>
</dbReference>
<dbReference type="SUPFAM" id="SSF141523">
    <property type="entry name" value="L,D-transpeptidase catalytic domain-like"/>
    <property type="match status" value="1"/>
</dbReference>
<dbReference type="UniPathway" id="UPA00219"/>
<dbReference type="RefSeq" id="WP_077424215.1">
    <property type="nucleotide sequence ID" value="NZ_MLHQ01000020.1"/>
</dbReference>
<dbReference type="EMBL" id="MLHQ01000020">
    <property type="protein sequence ID" value="OOF58160.1"/>
    <property type="molecule type" value="Genomic_DNA"/>
</dbReference>
<evidence type="ECO:0000256" key="7">
    <source>
        <dbReference type="PROSITE-ProRule" id="PRU01373"/>
    </source>
</evidence>
<evidence type="ECO:0000256" key="6">
    <source>
        <dbReference type="ARBA" id="ARBA00023316"/>
    </source>
</evidence>
<dbReference type="PANTHER" id="PTHR41533:SF1">
    <property type="entry name" value="L,D-TRANSPEPTIDASE YCBB-RELATED"/>
    <property type="match status" value="1"/>
</dbReference>
<gene>
    <name evidence="10" type="ORF">BKL49_07700</name>
</gene>
<dbReference type="InterPro" id="IPR052905">
    <property type="entry name" value="LD-transpeptidase_YkuD-like"/>
</dbReference>
<comment type="caution">
    <text evidence="10">The sequence shown here is derived from an EMBL/GenBank/DDBJ whole genome shotgun (WGS) entry which is preliminary data.</text>
</comment>
<dbReference type="OrthoDB" id="9778545at2"/>
<keyword evidence="5 7" id="KW-0573">Peptidoglycan synthesis</keyword>
<comment type="pathway">
    <text evidence="1 7">Cell wall biogenesis; peptidoglycan biosynthesis.</text>
</comment>
<dbReference type="STRING" id="1907939.BKL49_07700"/>
<dbReference type="Pfam" id="PF20142">
    <property type="entry name" value="Scaffold"/>
    <property type="match status" value="1"/>
</dbReference>
<dbReference type="GO" id="GO:0008360">
    <property type="term" value="P:regulation of cell shape"/>
    <property type="evidence" value="ECO:0007669"/>
    <property type="project" value="UniProtKB-UniRule"/>
</dbReference>
<dbReference type="InterPro" id="IPR038063">
    <property type="entry name" value="Transpep_catalytic_dom"/>
</dbReference>
<evidence type="ECO:0000256" key="3">
    <source>
        <dbReference type="ARBA" id="ARBA00022679"/>
    </source>
</evidence>
<dbReference type="Pfam" id="PF03734">
    <property type="entry name" value="YkuD"/>
    <property type="match status" value="1"/>
</dbReference>
<name>A0A1V3JMX1_9PAST</name>
<evidence type="ECO:0000256" key="2">
    <source>
        <dbReference type="ARBA" id="ARBA00005992"/>
    </source>
</evidence>
<dbReference type="CDD" id="cd16913">
    <property type="entry name" value="YkuD_like"/>
    <property type="match status" value="1"/>
</dbReference>
<organism evidence="10 11">
    <name type="scientific">Rodentibacter myodis</name>
    <dbReference type="NCBI Taxonomy" id="1907939"/>
    <lineage>
        <taxon>Bacteria</taxon>
        <taxon>Pseudomonadati</taxon>
        <taxon>Pseudomonadota</taxon>
        <taxon>Gammaproteobacteria</taxon>
        <taxon>Pasteurellales</taxon>
        <taxon>Pasteurellaceae</taxon>
        <taxon>Rodentibacter</taxon>
    </lineage>
</organism>
<dbReference type="GO" id="GO:0009252">
    <property type="term" value="P:peptidoglycan biosynthetic process"/>
    <property type="evidence" value="ECO:0007669"/>
    <property type="project" value="UniProtKB-UniPathway"/>
</dbReference>